<feature type="transmembrane region" description="Helical" evidence="1">
    <location>
        <begin position="632"/>
        <end position="650"/>
    </location>
</feature>
<dbReference type="SUPFAM" id="SSF82866">
    <property type="entry name" value="Multidrug efflux transporter AcrB transmembrane domain"/>
    <property type="match status" value="2"/>
</dbReference>
<keyword evidence="2" id="KW-0808">Transferase</keyword>
<sequence length="774" mass="87486">MHFSNWPNKFTALWLSILLCVALSLAYSWFKHDIHIQTNVFALLPKEHQDAQLEKTQEYVNQQLNNKVFLVIDAPNDHALQQATDILKQQVTHSQLWQPLKPQLDTDKFAQTLYQHHAGLLSLEDSQLLKQKDYTALTEQALLQVMSPGMPITADLLNHDPLLLFPRFAMGLSNQNSDQTIELEQGFATIRDEHGYSRLFSLELTQSPYNIDYQKSTTAWMQIVDAQLNQLNVKTHWTGTLLFSSFGTQSAEKEISTIGLGSSLGVLLLVWFGFRSLRPMLTEFIAVSSGILVAFAATHWVFGEIHLMTLVFGASLVGVCVDFSFYFMALQSQHRNVDGFAILKPVLPSLFMGLMTTLVAYVFLTFTPFPGFRQIAVFSIVGLSAAWVTSILLLPRLKALNAQPSIHTLRFIGSARHYFLQRDFLRYVVIVVIVLTSTTSLYFLKANDDVRNLQSMDQKLKQEDRYVRERFGQQQGSDYFVIRAENTAQLEKQEQVLLVKLNQLKQQGQLQGFQAIGQSVPSLAIQQENIRLLQQIPATELKNYALAMQLNVDDVLAWQKRLADQPVLTLSSFQNHPLAFLQPSQNERLVLLQGIHNIQNIKQLETDQIKLLQPVAQLSQLFQEHRIQAQSLLFYALIVLVIGLAIIYGIGSIFALILPVSLALLSTFAVQAWLGVEINLFSIMGTFLIIGIGVDYAIFYRHSHDHPQVVGMALFLCMMSTLLGFGLLSFSHTYAIHCFGLTVLFGVIFSFVYATIFTKADDQHQVILQNQQDS</sequence>
<keyword evidence="3" id="KW-1185">Reference proteome</keyword>
<dbReference type="OrthoDB" id="9780358at2"/>
<feature type="transmembrane region" description="Helical" evidence="1">
    <location>
        <begin position="281"/>
        <end position="302"/>
    </location>
</feature>
<dbReference type="EMBL" id="RAXT01000005">
    <property type="protein sequence ID" value="RKG39502.1"/>
    <property type="molecule type" value="Genomic_DNA"/>
</dbReference>
<accession>A0A3A8EXC8</accession>
<dbReference type="Proteomes" id="UP000280405">
    <property type="component" value="Unassembled WGS sequence"/>
</dbReference>
<gene>
    <name evidence="2" type="ORF">D7V20_04735</name>
</gene>
<name>A0A3A8EXC8_9GAMM</name>
<keyword evidence="1" id="KW-1133">Transmembrane helix</keyword>
<proteinExistence type="predicted"/>
<dbReference type="Gene3D" id="1.20.1640.10">
    <property type="entry name" value="Multidrug efflux transporter AcrB transmembrane domain"/>
    <property type="match status" value="2"/>
</dbReference>
<reference evidence="2 3" key="1">
    <citation type="submission" date="2018-09" db="EMBL/GenBank/DDBJ databases">
        <title>The draft genome of Acinetobacter spp. strains.</title>
        <authorList>
            <person name="Qin J."/>
            <person name="Feng Y."/>
            <person name="Zong Z."/>
        </authorList>
    </citation>
    <scope>NUCLEOTIDE SEQUENCE [LARGE SCALE GENOMIC DNA]</scope>
    <source>
        <strain evidence="2 3">WCHAc060115</strain>
    </source>
</reference>
<organism evidence="2 3">
    <name type="scientific">Acinetobacter rongchengensis</name>
    <dbReference type="NCBI Taxonomy" id="2419601"/>
    <lineage>
        <taxon>Bacteria</taxon>
        <taxon>Pseudomonadati</taxon>
        <taxon>Pseudomonadota</taxon>
        <taxon>Gammaproteobacteria</taxon>
        <taxon>Moraxellales</taxon>
        <taxon>Moraxellaceae</taxon>
        <taxon>Acinetobacter</taxon>
    </lineage>
</organism>
<feature type="transmembrane region" description="Helical" evidence="1">
    <location>
        <begin position="734"/>
        <end position="756"/>
    </location>
</feature>
<dbReference type="AlphaFoldDB" id="A0A3A8EXC8"/>
<feature type="transmembrane region" description="Helical" evidence="1">
    <location>
        <begin position="255"/>
        <end position="274"/>
    </location>
</feature>
<dbReference type="PANTHER" id="PTHR33406">
    <property type="entry name" value="MEMBRANE PROTEIN MJ1562-RELATED"/>
    <property type="match status" value="1"/>
</dbReference>
<feature type="transmembrane region" description="Helical" evidence="1">
    <location>
        <begin position="680"/>
        <end position="698"/>
    </location>
</feature>
<protein>
    <submittedName>
        <fullName evidence="2">Acyl-sn-glycerol-3-phosphate acyltransferase</fullName>
    </submittedName>
</protein>
<keyword evidence="2" id="KW-0012">Acyltransferase</keyword>
<feature type="transmembrane region" description="Helical" evidence="1">
    <location>
        <begin position="308"/>
        <end position="329"/>
    </location>
</feature>
<keyword evidence="1" id="KW-0812">Transmembrane</keyword>
<feature type="transmembrane region" description="Helical" evidence="1">
    <location>
        <begin position="375"/>
        <end position="394"/>
    </location>
</feature>
<dbReference type="GO" id="GO:0005886">
    <property type="term" value="C:plasma membrane"/>
    <property type="evidence" value="ECO:0007669"/>
    <property type="project" value="TreeGrafter"/>
</dbReference>
<feature type="transmembrane region" description="Helical" evidence="1">
    <location>
        <begin position="424"/>
        <end position="444"/>
    </location>
</feature>
<evidence type="ECO:0000313" key="3">
    <source>
        <dbReference type="Proteomes" id="UP000280405"/>
    </source>
</evidence>
<evidence type="ECO:0000313" key="2">
    <source>
        <dbReference type="EMBL" id="RKG39502.1"/>
    </source>
</evidence>
<dbReference type="GO" id="GO:0016746">
    <property type="term" value="F:acyltransferase activity"/>
    <property type="evidence" value="ECO:0007669"/>
    <property type="project" value="UniProtKB-KW"/>
</dbReference>
<dbReference type="InterPro" id="IPR050545">
    <property type="entry name" value="Mycobact_MmpL"/>
</dbReference>
<dbReference type="RefSeq" id="WP_120383182.1">
    <property type="nucleotide sequence ID" value="NZ_RAXT01000005.1"/>
</dbReference>
<comment type="caution">
    <text evidence="2">The sequence shown here is derived from an EMBL/GenBank/DDBJ whole genome shotgun (WGS) entry which is preliminary data.</text>
</comment>
<evidence type="ECO:0000256" key="1">
    <source>
        <dbReference type="SAM" id="Phobius"/>
    </source>
</evidence>
<dbReference type="PANTHER" id="PTHR33406:SF13">
    <property type="entry name" value="MEMBRANE PROTEIN YDFJ"/>
    <property type="match status" value="1"/>
</dbReference>
<feature type="transmembrane region" description="Helical" evidence="1">
    <location>
        <begin position="341"/>
        <end position="363"/>
    </location>
</feature>
<feature type="transmembrane region" description="Helical" evidence="1">
    <location>
        <begin position="710"/>
        <end position="728"/>
    </location>
</feature>
<keyword evidence="1" id="KW-0472">Membrane</keyword>